<dbReference type="InterPro" id="IPR011009">
    <property type="entry name" value="Kinase-like_dom_sf"/>
</dbReference>
<name>A0A9D4NYW0_DERFA</name>
<comment type="caution">
    <text evidence="4">The sequence shown here is derived from an EMBL/GenBank/DDBJ whole genome shotgun (WGS) entry which is preliminary data.</text>
</comment>
<comment type="similarity">
    <text evidence="3">Belongs to the choline/ethanolamine kinase family.</text>
</comment>
<evidence type="ECO:0000256" key="1">
    <source>
        <dbReference type="ARBA" id="ARBA00023209"/>
    </source>
</evidence>
<sequence length="372" mass="44483">MDSIIDEQSPSMLNRDKRLLEICNQLSIGFHVTIDDIEILRFDQGRVSEIYRIVFKNGKQPIVNDGSNQIPIQQLVIKLFRPDPPYNPYESKLNSLITGFERLGPRIYLTGDDYIVMEYIDAKAFSRQNDMDEKFVQLLASRLARFHSLQVPITKNSYKERYRYVFEGWADEKFWQKIYDESSIGMNALRKNKCHTIIDYNVRMECKFLREQIESIDPVIVFCHQDLNHSNIFIINDKQQMDIKFIDFDYSGYNLRGMDIGRYFADCEKFEQYSDEGIIGDEKMLRFIHYYLDENCHIYGQNYRHDPRNSSNTLLREGKLFVLFAQMIDILFCLWETITEPKHRDEYCIWAESRYKEYRQFKARIANENIFQ</sequence>
<dbReference type="Gene3D" id="3.30.200.20">
    <property type="entry name" value="Phosphorylase Kinase, domain 1"/>
    <property type="match status" value="1"/>
</dbReference>
<dbReference type="GO" id="GO:0006646">
    <property type="term" value="P:phosphatidylethanolamine biosynthetic process"/>
    <property type="evidence" value="ECO:0007669"/>
    <property type="project" value="TreeGrafter"/>
</dbReference>
<keyword evidence="2" id="KW-1208">Phospholipid metabolism</keyword>
<dbReference type="EMBL" id="SDOV01000005">
    <property type="protein sequence ID" value="KAH7640482.1"/>
    <property type="molecule type" value="Genomic_DNA"/>
</dbReference>
<accession>A0A9D4NYW0</accession>
<keyword evidence="1" id="KW-0594">Phospholipid biosynthesis</keyword>
<keyword evidence="1" id="KW-0443">Lipid metabolism</keyword>
<reference evidence="4" key="1">
    <citation type="submission" date="2020-06" db="EMBL/GenBank/DDBJ databases">
        <authorList>
            <person name="Ji K."/>
            <person name="Li J."/>
        </authorList>
    </citation>
    <scope>NUCLEOTIDE SEQUENCE</scope>
    <source>
        <strain evidence="4">JKM2019</strain>
        <tissue evidence="4">Whole body</tissue>
    </source>
</reference>
<gene>
    <name evidence="4" type="ORF">HUG17_7949</name>
</gene>
<dbReference type="GO" id="GO:0004103">
    <property type="term" value="F:choline kinase activity"/>
    <property type="evidence" value="ECO:0007669"/>
    <property type="project" value="TreeGrafter"/>
</dbReference>
<proteinExistence type="inferred from homology"/>
<evidence type="ECO:0000256" key="3">
    <source>
        <dbReference type="ARBA" id="ARBA00038211"/>
    </source>
</evidence>
<dbReference type="SUPFAM" id="SSF56112">
    <property type="entry name" value="Protein kinase-like (PK-like)"/>
    <property type="match status" value="1"/>
</dbReference>
<dbReference type="PANTHER" id="PTHR22603:SF93">
    <property type="entry name" value="RE24176P"/>
    <property type="match status" value="1"/>
</dbReference>
<organism evidence="4">
    <name type="scientific">Dermatophagoides farinae</name>
    <name type="common">American house dust mite</name>
    <dbReference type="NCBI Taxonomy" id="6954"/>
    <lineage>
        <taxon>Eukaryota</taxon>
        <taxon>Metazoa</taxon>
        <taxon>Ecdysozoa</taxon>
        <taxon>Arthropoda</taxon>
        <taxon>Chelicerata</taxon>
        <taxon>Arachnida</taxon>
        <taxon>Acari</taxon>
        <taxon>Acariformes</taxon>
        <taxon>Sarcoptiformes</taxon>
        <taxon>Astigmata</taxon>
        <taxon>Psoroptidia</taxon>
        <taxon>Analgoidea</taxon>
        <taxon>Pyroglyphidae</taxon>
        <taxon>Dermatophagoidinae</taxon>
        <taxon>Dermatophagoides</taxon>
    </lineage>
</organism>
<dbReference type="Pfam" id="PF01633">
    <property type="entry name" value="Choline_kinase"/>
    <property type="match status" value="1"/>
</dbReference>
<protein>
    <submittedName>
        <fullName evidence="4">Autophagy protein 5-like protein</fullName>
    </submittedName>
</protein>
<dbReference type="Gene3D" id="3.90.1200.10">
    <property type="match status" value="1"/>
</dbReference>
<dbReference type="AlphaFoldDB" id="A0A9D4NYW0"/>
<keyword evidence="1" id="KW-0444">Lipid biosynthesis</keyword>
<evidence type="ECO:0000313" key="4">
    <source>
        <dbReference type="EMBL" id="KAH7640482.1"/>
    </source>
</evidence>
<dbReference type="Proteomes" id="UP000828236">
    <property type="component" value="Unassembled WGS sequence"/>
</dbReference>
<evidence type="ECO:0000256" key="2">
    <source>
        <dbReference type="ARBA" id="ARBA00023264"/>
    </source>
</evidence>
<dbReference type="GO" id="GO:0005737">
    <property type="term" value="C:cytoplasm"/>
    <property type="evidence" value="ECO:0007669"/>
    <property type="project" value="TreeGrafter"/>
</dbReference>
<dbReference type="GO" id="GO:0004305">
    <property type="term" value="F:ethanolamine kinase activity"/>
    <property type="evidence" value="ECO:0007669"/>
    <property type="project" value="TreeGrafter"/>
</dbReference>
<reference evidence="4" key="2">
    <citation type="journal article" date="2021" name="World Allergy Organ. J.">
        <title>Chromosome-level assembly of Dermatophagoides farinae genome and transcriptome reveals two novel allergens Der f 37 and Der f 39.</title>
        <authorList>
            <person name="Chen J."/>
            <person name="Cai Z."/>
            <person name="Fan D."/>
            <person name="Hu J."/>
            <person name="Hou Y."/>
            <person name="He Y."/>
            <person name="Zhang Z."/>
            <person name="Zhao Z."/>
            <person name="Gao P."/>
            <person name="Hu W."/>
            <person name="Sun J."/>
            <person name="Li J."/>
            <person name="Ji K."/>
        </authorList>
    </citation>
    <scope>NUCLEOTIDE SEQUENCE</scope>
    <source>
        <strain evidence="4">JKM2019</strain>
    </source>
</reference>
<dbReference type="PANTHER" id="PTHR22603">
    <property type="entry name" value="CHOLINE/ETHANOALAMINE KINASE"/>
    <property type="match status" value="1"/>
</dbReference>